<keyword evidence="2" id="KW-0479">Metal-binding</keyword>
<dbReference type="AlphaFoldDB" id="A0A2N5C255"/>
<protein>
    <submittedName>
        <fullName evidence="6">FAD-dependent oxidoreductase</fullName>
    </submittedName>
</protein>
<dbReference type="Proteomes" id="UP000234341">
    <property type="component" value="Unassembled WGS sequence"/>
</dbReference>
<evidence type="ECO:0000313" key="7">
    <source>
        <dbReference type="Proteomes" id="UP000234341"/>
    </source>
</evidence>
<name>A0A2N5C255_9BURK</name>
<dbReference type="GO" id="GO:0051539">
    <property type="term" value="F:4 iron, 4 sulfur cluster binding"/>
    <property type="evidence" value="ECO:0007669"/>
    <property type="project" value="UniProtKB-KW"/>
</dbReference>
<dbReference type="InterPro" id="IPR036188">
    <property type="entry name" value="FAD/NAD-bd_sf"/>
</dbReference>
<organism evidence="6 7">
    <name type="scientific">Cupriavidus pauculus</name>
    <dbReference type="NCBI Taxonomy" id="82633"/>
    <lineage>
        <taxon>Bacteria</taxon>
        <taxon>Pseudomonadati</taxon>
        <taxon>Pseudomonadota</taxon>
        <taxon>Betaproteobacteria</taxon>
        <taxon>Burkholderiales</taxon>
        <taxon>Burkholderiaceae</taxon>
        <taxon>Cupriavidus</taxon>
    </lineage>
</organism>
<evidence type="ECO:0000256" key="5">
    <source>
        <dbReference type="ARBA" id="ARBA00023014"/>
    </source>
</evidence>
<evidence type="ECO:0000256" key="2">
    <source>
        <dbReference type="ARBA" id="ARBA00022723"/>
    </source>
</evidence>
<sequence>MTTYSCGVVPEPARSTTVYRSADVCVVGGGAAGVAAAVSAARAGAKVLLLEREGFLGGTLTSVSLGSICGLYAVTQTQVQQIVGGFCNEVIERLRGLDGLGEPTRWLETASLPYDLFAMKVALDQLVQEARVEVLFHAMFVGVSMHEGDVDAVFIETKEGRLAIRAKAFIDCSGDADLVNFAGAPCDISEGDLQFPTTMVRFGGVDTDSLATLSRPALRERLEQAVEDGYELPRTAGGVFAERPGLAHLNITKVAVDGKSPNPFDLSVMSRAEIAGREQVCTYLKAFRKYVPGFASAFVMDTGAVIGIRESRRTIGSYVLTDQDVLEGARFDDVIACCAWPMEDHAAGRATKWIWLPPGTYFQIPLRSLLLEGFDNLMVAGRCASATHGAQASIRVTAQCFAMGEAAGHAAAMAVARGCSVHRVPAADIQQVLANNGAFLGAPQ</sequence>
<comment type="caution">
    <text evidence="6">The sequence shown here is derived from an EMBL/GenBank/DDBJ whole genome shotgun (WGS) entry which is preliminary data.</text>
</comment>
<evidence type="ECO:0000256" key="4">
    <source>
        <dbReference type="ARBA" id="ARBA00023004"/>
    </source>
</evidence>
<dbReference type="PANTHER" id="PTHR43498:SF1">
    <property type="entry name" value="COB--COM HETERODISULFIDE REDUCTASE IRON-SULFUR SUBUNIT A"/>
    <property type="match status" value="1"/>
</dbReference>
<evidence type="ECO:0000313" key="6">
    <source>
        <dbReference type="EMBL" id="PLP96288.1"/>
    </source>
</evidence>
<dbReference type="GO" id="GO:0046872">
    <property type="term" value="F:metal ion binding"/>
    <property type="evidence" value="ECO:0007669"/>
    <property type="project" value="UniProtKB-KW"/>
</dbReference>
<dbReference type="Pfam" id="PF12831">
    <property type="entry name" value="FAD_oxidored"/>
    <property type="match status" value="1"/>
</dbReference>
<evidence type="ECO:0000256" key="1">
    <source>
        <dbReference type="ARBA" id="ARBA00022485"/>
    </source>
</evidence>
<dbReference type="OrthoDB" id="9777740at2"/>
<dbReference type="SUPFAM" id="SSF51905">
    <property type="entry name" value="FAD/NAD(P)-binding domain"/>
    <property type="match status" value="1"/>
</dbReference>
<keyword evidence="1" id="KW-0004">4Fe-4S</keyword>
<reference evidence="6 7" key="1">
    <citation type="submission" date="2017-12" db="EMBL/GenBank/DDBJ databases">
        <title>Genome sequence of the active heterotrophic nitrifier-denitrifier, Cupriavidus pauculus UM1.</title>
        <authorList>
            <person name="Putonti C."/>
            <person name="Castignetti D."/>
        </authorList>
    </citation>
    <scope>NUCLEOTIDE SEQUENCE [LARGE SCALE GENOMIC DNA]</scope>
    <source>
        <strain evidence="6 7">UM1</strain>
    </source>
</reference>
<dbReference type="RefSeq" id="WP_101685683.1">
    <property type="nucleotide sequence ID" value="NZ_PJRP01000032.1"/>
</dbReference>
<dbReference type="InterPro" id="IPR039650">
    <property type="entry name" value="HdrA-like"/>
</dbReference>
<keyword evidence="5" id="KW-0411">Iron-sulfur</keyword>
<keyword evidence="4" id="KW-0408">Iron</keyword>
<dbReference type="Gene3D" id="3.50.50.60">
    <property type="entry name" value="FAD/NAD(P)-binding domain"/>
    <property type="match status" value="1"/>
</dbReference>
<gene>
    <name evidence="6" type="ORF">CYJ10_33200</name>
</gene>
<evidence type="ECO:0000256" key="3">
    <source>
        <dbReference type="ARBA" id="ARBA00023002"/>
    </source>
</evidence>
<proteinExistence type="predicted"/>
<dbReference type="PANTHER" id="PTHR43498">
    <property type="entry name" value="FERREDOXIN:COB-COM HETERODISULFIDE REDUCTASE SUBUNIT A"/>
    <property type="match status" value="1"/>
</dbReference>
<dbReference type="GO" id="GO:0016491">
    <property type="term" value="F:oxidoreductase activity"/>
    <property type="evidence" value="ECO:0007669"/>
    <property type="project" value="UniProtKB-KW"/>
</dbReference>
<dbReference type="EMBL" id="PJRP01000032">
    <property type="protein sequence ID" value="PLP96288.1"/>
    <property type="molecule type" value="Genomic_DNA"/>
</dbReference>
<accession>A0A2N5C255</accession>
<keyword evidence="3" id="KW-0560">Oxidoreductase</keyword>